<dbReference type="PANTHER" id="PTHR15664">
    <property type="entry name" value="C20ORF30 PROTEIN"/>
    <property type="match status" value="1"/>
</dbReference>
<dbReference type="KEGG" id="dvi:6627497"/>
<evidence type="ECO:0000256" key="2">
    <source>
        <dbReference type="SAM" id="Phobius"/>
    </source>
</evidence>
<dbReference type="Proteomes" id="UP000008792">
    <property type="component" value="Unassembled WGS sequence"/>
</dbReference>
<dbReference type="EMBL" id="CH940649">
    <property type="protein sequence ID" value="EDW64360.2"/>
    <property type="molecule type" value="Genomic_DNA"/>
</dbReference>
<name>B4LVA0_DROVI</name>
<reference evidence="3 4" key="1">
    <citation type="journal article" date="2007" name="Nature">
        <title>Evolution of genes and genomes on the Drosophila phylogeny.</title>
        <authorList>
            <consortium name="Drosophila 12 Genomes Consortium"/>
            <person name="Clark A.G."/>
            <person name="Eisen M.B."/>
            <person name="Smith D.R."/>
            <person name="Bergman C.M."/>
            <person name="Oliver B."/>
            <person name="Markow T.A."/>
            <person name="Kaufman T.C."/>
            <person name="Kellis M."/>
            <person name="Gelbart W."/>
            <person name="Iyer V.N."/>
            <person name="Pollard D.A."/>
            <person name="Sackton T.B."/>
            <person name="Larracuente A.M."/>
            <person name="Singh N.D."/>
            <person name="Abad J.P."/>
            <person name="Abt D.N."/>
            <person name="Adryan B."/>
            <person name="Aguade M."/>
            <person name="Akashi H."/>
            <person name="Anderson W.W."/>
            <person name="Aquadro C.F."/>
            <person name="Ardell D.H."/>
            <person name="Arguello R."/>
            <person name="Artieri C.G."/>
            <person name="Barbash D.A."/>
            <person name="Barker D."/>
            <person name="Barsanti P."/>
            <person name="Batterham P."/>
            <person name="Batzoglou S."/>
            <person name="Begun D."/>
            <person name="Bhutkar A."/>
            <person name="Blanco E."/>
            <person name="Bosak S.A."/>
            <person name="Bradley R.K."/>
            <person name="Brand A.D."/>
            <person name="Brent M.R."/>
            <person name="Brooks A.N."/>
            <person name="Brown R.H."/>
            <person name="Butlin R.K."/>
            <person name="Caggese C."/>
            <person name="Calvi B.R."/>
            <person name="Bernardo de Carvalho A."/>
            <person name="Caspi A."/>
            <person name="Castrezana S."/>
            <person name="Celniker S.E."/>
            <person name="Chang J.L."/>
            <person name="Chapple C."/>
            <person name="Chatterji S."/>
            <person name="Chinwalla A."/>
            <person name="Civetta A."/>
            <person name="Clifton S.W."/>
            <person name="Comeron J.M."/>
            <person name="Costello J.C."/>
            <person name="Coyne J.A."/>
            <person name="Daub J."/>
            <person name="David R.G."/>
            <person name="Delcher A.L."/>
            <person name="Delehaunty K."/>
            <person name="Do C.B."/>
            <person name="Ebling H."/>
            <person name="Edwards K."/>
            <person name="Eickbush T."/>
            <person name="Evans J.D."/>
            <person name="Filipski A."/>
            <person name="Findeiss S."/>
            <person name="Freyhult E."/>
            <person name="Fulton L."/>
            <person name="Fulton R."/>
            <person name="Garcia A.C."/>
            <person name="Gardiner A."/>
            <person name="Garfield D.A."/>
            <person name="Garvin B.E."/>
            <person name="Gibson G."/>
            <person name="Gilbert D."/>
            <person name="Gnerre S."/>
            <person name="Godfrey J."/>
            <person name="Good R."/>
            <person name="Gotea V."/>
            <person name="Gravely B."/>
            <person name="Greenberg A.J."/>
            <person name="Griffiths-Jones S."/>
            <person name="Gross S."/>
            <person name="Guigo R."/>
            <person name="Gustafson E.A."/>
            <person name="Haerty W."/>
            <person name="Hahn M.W."/>
            <person name="Halligan D.L."/>
            <person name="Halpern A.L."/>
            <person name="Halter G.M."/>
            <person name="Han M.V."/>
            <person name="Heger A."/>
            <person name="Hillier L."/>
            <person name="Hinrichs A.S."/>
            <person name="Holmes I."/>
            <person name="Hoskins R.A."/>
            <person name="Hubisz M.J."/>
            <person name="Hultmark D."/>
            <person name="Huntley M.A."/>
            <person name="Jaffe D.B."/>
            <person name="Jagadeeshan S."/>
            <person name="Jeck W.R."/>
            <person name="Johnson J."/>
            <person name="Jones C.D."/>
            <person name="Jordan W.C."/>
            <person name="Karpen G.H."/>
            <person name="Kataoka E."/>
            <person name="Keightley P.D."/>
            <person name="Kheradpour P."/>
            <person name="Kirkness E.F."/>
            <person name="Koerich L.B."/>
            <person name="Kristiansen K."/>
            <person name="Kudrna D."/>
            <person name="Kulathinal R.J."/>
            <person name="Kumar S."/>
            <person name="Kwok R."/>
            <person name="Lander E."/>
            <person name="Langley C.H."/>
            <person name="Lapoint R."/>
            <person name="Lazzaro B.P."/>
            <person name="Lee S.J."/>
            <person name="Levesque L."/>
            <person name="Li R."/>
            <person name="Lin C.F."/>
            <person name="Lin M.F."/>
            <person name="Lindblad-Toh K."/>
            <person name="Llopart A."/>
            <person name="Long M."/>
            <person name="Low L."/>
            <person name="Lozovsky E."/>
            <person name="Lu J."/>
            <person name="Luo M."/>
            <person name="Machado C.A."/>
            <person name="Makalowski W."/>
            <person name="Marzo M."/>
            <person name="Matsuda M."/>
            <person name="Matzkin L."/>
            <person name="McAllister B."/>
            <person name="McBride C.S."/>
            <person name="McKernan B."/>
            <person name="McKernan K."/>
            <person name="Mendez-Lago M."/>
            <person name="Minx P."/>
            <person name="Mollenhauer M.U."/>
            <person name="Montooth K."/>
            <person name="Mount S.M."/>
            <person name="Mu X."/>
            <person name="Myers E."/>
            <person name="Negre B."/>
            <person name="Newfeld S."/>
            <person name="Nielsen R."/>
            <person name="Noor M.A."/>
            <person name="O'Grady P."/>
            <person name="Pachter L."/>
            <person name="Papaceit M."/>
            <person name="Parisi M.J."/>
            <person name="Parisi M."/>
            <person name="Parts L."/>
            <person name="Pedersen J.S."/>
            <person name="Pesole G."/>
            <person name="Phillippy A.M."/>
            <person name="Ponting C.P."/>
            <person name="Pop M."/>
            <person name="Porcelli D."/>
            <person name="Powell J.R."/>
            <person name="Prohaska S."/>
            <person name="Pruitt K."/>
            <person name="Puig M."/>
            <person name="Quesneville H."/>
            <person name="Ram K.R."/>
            <person name="Rand D."/>
            <person name="Rasmussen M.D."/>
            <person name="Reed L.K."/>
            <person name="Reenan R."/>
            <person name="Reily A."/>
            <person name="Remington K.A."/>
            <person name="Rieger T.T."/>
            <person name="Ritchie M.G."/>
            <person name="Robin C."/>
            <person name="Rogers Y.H."/>
            <person name="Rohde C."/>
            <person name="Rozas J."/>
            <person name="Rubenfield M.J."/>
            <person name="Ruiz A."/>
            <person name="Russo S."/>
            <person name="Salzberg S.L."/>
            <person name="Sanchez-Gracia A."/>
            <person name="Saranga D.J."/>
            <person name="Sato H."/>
            <person name="Schaeffer S.W."/>
            <person name="Schatz M.C."/>
            <person name="Schlenke T."/>
            <person name="Schwartz R."/>
            <person name="Segarra C."/>
            <person name="Singh R.S."/>
            <person name="Sirot L."/>
            <person name="Sirota M."/>
            <person name="Sisneros N.B."/>
            <person name="Smith C.D."/>
            <person name="Smith T.F."/>
            <person name="Spieth J."/>
            <person name="Stage D.E."/>
            <person name="Stark A."/>
            <person name="Stephan W."/>
            <person name="Strausberg R.L."/>
            <person name="Strempel S."/>
            <person name="Sturgill D."/>
            <person name="Sutton G."/>
            <person name="Sutton G.G."/>
            <person name="Tao W."/>
            <person name="Teichmann S."/>
            <person name="Tobari Y.N."/>
            <person name="Tomimura Y."/>
            <person name="Tsolas J.M."/>
            <person name="Valente V.L."/>
            <person name="Venter E."/>
            <person name="Venter J.C."/>
            <person name="Vicario S."/>
            <person name="Vieira F.G."/>
            <person name="Vilella A.J."/>
            <person name="Villasante A."/>
            <person name="Walenz B."/>
            <person name="Wang J."/>
            <person name="Wasserman M."/>
            <person name="Watts T."/>
            <person name="Wilson D."/>
            <person name="Wilson R.K."/>
            <person name="Wing R.A."/>
            <person name="Wolfner M.F."/>
            <person name="Wong A."/>
            <person name="Wong G.K."/>
            <person name="Wu C.I."/>
            <person name="Wu G."/>
            <person name="Yamamoto D."/>
            <person name="Yang H.P."/>
            <person name="Yang S.P."/>
            <person name="Yorke J.A."/>
            <person name="Yoshida K."/>
            <person name="Zdobnov E."/>
            <person name="Zhang P."/>
            <person name="Zhang Y."/>
            <person name="Zimin A.V."/>
            <person name="Baldwin J."/>
            <person name="Abdouelleil A."/>
            <person name="Abdulkadir J."/>
            <person name="Abebe A."/>
            <person name="Abera B."/>
            <person name="Abreu J."/>
            <person name="Acer S.C."/>
            <person name="Aftuck L."/>
            <person name="Alexander A."/>
            <person name="An P."/>
            <person name="Anderson E."/>
            <person name="Anderson S."/>
            <person name="Arachi H."/>
            <person name="Azer M."/>
            <person name="Bachantsang P."/>
            <person name="Barry A."/>
            <person name="Bayul T."/>
            <person name="Berlin A."/>
            <person name="Bessette D."/>
            <person name="Bloom T."/>
            <person name="Blye J."/>
            <person name="Boguslavskiy L."/>
            <person name="Bonnet C."/>
            <person name="Boukhgalter B."/>
            <person name="Bourzgui I."/>
            <person name="Brown A."/>
            <person name="Cahill P."/>
            <person name="Channer S."/>
            <person name="Cheshatsang Y."/>
            <person name="Chuda L."/>
            <person name="Citroen M."/>
            <person name="Collymore A."/>
            <person name="Cooke P."/>
            <person name="Costello M."/>
            <person name="D'Aco K."/>
            <person name="Daza R."/>
            <person name="De Haan G."/>
            <person name="DeGray S."/>
            <person name="DeMaso C."/>
            <person name="Dhargay N."/>
            <person name="Dooley K."/>
            <person name="Dooley E."/>
            <person name="Doricent M."/>
            <person name="Dorje P."/>
            <person name="Dorjee K."/>
            <person name="Dupes A."/>
            <person name="Elong R."/>
            <person name="Falk J."/>
            <person name="Farina A."/>
            <person name="Faro S."/>
            <person name="Ferguson D."/>
            <person name="Fisher S."/>
            <person name="Foley C.D."/>
            <person name="Franke A."/>
            <person name="Friedrich D."/>
            <person name="Gadbois L."/>
            <person name="Gearin G."/>
            <person name="Gearin C.R."/>
            <person name="Giannoukos G."/>
            <person name="Goode T."/>
            <person name="Graham J."/>
            <person name="Grandbois E."/>
            <person name="Grewal S."/>
            <person name="Gyaltsen K."/>
            <person name="Hafez N."/>
            <person name="Hagos B."/>
            <person name="Hall J."/>
            <person name="Henson C."/>
            <person name="Hollinger A."/>
            <person name="Honan T."/>
            <person name="Huard M.D."/>
            <person name="Hughes L."/>
            <person name="Hurhula B."/>
            <person name="Husby M.E."/>
            <person name="Kamat A."/>
            <person name="Kanga B."/>
            <person name="Kashin S."/>
            <person name="Khazanovich D."/>
            <person name="Kisner P."/>
            <person name="Lance K."/>
            <person name="Lara M."/>
            <person name="Lee W."/>
            <person name="Lennon N."/>
            <person name="Letendre F."/>
            <person name="LeVine R."/>
            <person name="Lipovsky A."/>
            <person name="Liu X."/>
            <person name="Liu J."/>
            <person name="Liu S."/>
            <person name="Lokyitsang T."/>
            <person name="Lokyitsang Y."/>
            <person name="Lubonja R."/>
            <person name="Lui A."/>
            <person name="MacDonald P."/>
            <person name="Magnisalis V."/>
            <person name="Maru K."/>
            <person name="Matthews C."/>
            <person name="McCusker W."/>
            <person name="McDonough S."/>
            <person name="Mehta T."/>
            <person name="Meldrim J."/>
            <person name="Meneus L."/>
            <person name="Mihai O."/>
            <person name="Mihalev A."/>
            <person name="Mihova T."/>
            <person name="Mittelman R."/>
            <person name="Mlenga V."/>
            <person name="Montmayeur A."/>
            <person name="Mulrain L."/>
            <person name="Navidi A."/>
            <person name="Naylor J."/>
            <person name="Negash T."/>
            <person name="Nguyen T."/>
            <person name="Nguyen N."/>
            <person name="Nicol R."/>
            <person name="Norbu C."/>
            <person name="Norbu N."/>
            <person name="Novod N."/>
            <person name="O'Neill B."/>
            <person name="Osman S."/>
            <person name="Markiewicz E."/>
            <person name="Oyono O.L."/>
            <person name="Patti C."/>
            <person name="Phunkhang P."/>
            <person name="Pierre F."/>
            <person name="Priest M."/>
            <person name="Raghuraman S."/>
            <person name="Rege F."/>
            <person name="Reyes R."/>
            <person name="Rise C."/>
            <person name="Rogov P."/>
            <person name="Ross K."/>
            <person name="Ryan E."/>
            <person name="Settipalli S."/>
            <person name="Shea T."/>
            <person name="Sherpa N."/>
            <person name="Shi L."/>
            <person name="Shih D."/>
            <person name="Sparrow T."/>
            <person name="Spaulding J."/>
            <person name="Stalker J."/>
            <person name="Stange-Thomann N."/>
            <person name="Stavropoulos S."/>
            <person name="Stone C."/>
            <person name="Strader C."/>
            <person name="Tesfaye S."/>
            <person name="Thomson T."/>
            <person name="Thoulutsang Y."/>
            <person name="Thoulutsang D."/>
            <person name="Topham K."/>
            <person name="Topping I."/>
            <person name="Tsamla T."/>
            <person name="Vassiliev H."/>
            <person name="Vo A."/>
            <person name="Wangchuk T."/>
            <person name="Wangdi T."/>
            <person name="Weiand M."/>
            <person name="Wilkinson J."/>
            <person name="Wilson A."/>
            <person name="Yadav S."/>
            <person name="Young G."/>
            <person name="Yu Q."/>
            <person name="Zembek L."/>
            <person name="Zhong D."/>
            <person name="Zimmer A."/>
            <person name="Zwirko Z."/>
            <person name="Jaffe D.B."/>
            <person name="Alvarez P."/>
            <person name="Brockman W."/>
            <person name="Butler J."/>
            <person name="Chin C."/>
            <person name="Gnerre S."/>
            <person name="Grabherr M."/>
            <person name="Kleber M."/>
            <person name="Mauceli E."/>
            <person name="MacCallum I."/>
        </authorList>
    </citation>
    <scope>NUCLEOTIDE SEQUENCE [LARGE SCALE GENOMIC DNA]</scope>
    <source>
        <strain evidence="4">Tucson 15010-1051.87</strain>
    </source>
</reference>
<dbReference type="FunCoup" id="B4LVA0">
    <property type="interactions" value="761"/>
</dbReference>
<dbReference type="HOGENOM" id="CLU_1919247_0_0_1"/>
<dbReference type="AlphaFoldDB" id="B4LVA0"/>
<dbReference type="PANTHER" id="PTHR15664:SF6">
    <property type="entry name" value="TRANSMEMBRANE PROTEIN 230"/>
    <property type="match status" value="1"/>
</dbReference>
<organism evidence="3 4">
    <name type="scientific">Drosophila virilis</name>
    <name type="common">Fruit fly</name>
    <dbReference type="NCBI Taxonomy" id="7244"/>
    <lineage>
        <taxon>Eukaryota</taxon>
        <taxon>Metazoa</taxon>
        <taxon>Ecdysozoa</taxon>
        <taxon>Arthropoda</taxon>
        <taxon>Hexapoda</taxon>
        <taxon>Insecta</taxon>
        <taxon>Pterygota</taxon>
        <taxon>Neoptera</taxon>
        <taxon>Endopterygota</taxon>
        <taxon>Diptera</taxon>
        <taxon>Brachycera</taxon>
        <taxon>Muscomorpha</taxon>
        <taxon>Ephydroidea</taxon>
        <taxon>Drosophilidae</taxon>
        <taxon>Drosophila</taxon>
    </lineage>
</organism>
<dbReference type="GO" id="GO:0012505">
    <property type="term" value="C:endomembrane system"/>
    <property type="evidence" value="ECO:0007669"/>
    <property type="project" value="TreeGrafter"/>
</dbReference>
<protein>
    <recommendedName>
        <fullName evidence="5">Transmembrane protein 230</fullName>
    </recommendedName>
</protein>
<feature type="region of interest" description="Disordered" evidence="1">
    <location>
        <begin position="1"/>
        <end position="46"/>
    </location>
</feature>
<evidence type="ECO:0000313" key="3">
    <source>
        <dbReference type="EMBL" id="EDW64360.2"/>
    </source>
</evidence>
<gene>
    <name evidence="3" type="primary">Dvir\GJ22973</name>
    <name evidence="3" type="ORF">Dvir_GJ22973</name>
</gene>
<keyword evidence="2" id="KW-0812">Transmembrane</keyword>
<dbReference type="eggNOG" id="KOG1311">
    <property type="taxonomic scope" value="Eukaryota"/>
</dbReference>
<dbReference type="InParanoid" id="B4LVA0"/>
<evidence type="ECO:0000313" key="4">
    <source>
        <dbReference type="Proteomes" id="UP000008792"/>
    </source>
</evidence>
<feature type="compositionally biased region" description="Low complexity" evidence="1">
    <location>
        <begin position="22"/>
        <end position="40"/>
    </location>
</feature>
<feature type="transmembrane region" description="Helical" evidence="2">
    <location>
        <begin position="96"/>
        <end position="120"/>
    </location>
</feature>
<dbReference type="OrthoDB" id="5597044at2759"/>
<keyword evidence="4" id="KW-1185">Reference proteome</keyword>
<feature type="transmembrane region" description="Helical" evidence="2">
    <location>
        <begin position="62"/>
        <end position="84"/>
    </location>
</feature>
<proteinExistence type="predicted"/>
<evidence type="ECO:0000256" key="1">
    <source>
        <dbReference type="SAM" id="MobiDB-lite"/>
    </source>
</evidence>
<keyword evidence="2" id="KW-0472">Membrane</keyword>
<dbReference type="InterPro" id="IPR044234">
    <property type="entry name" value="TMEM230"/>
</dbReference>
<evidence type="ECO:0008006" key="5">
    <source>
        <dbReference type="Google" id="ProtNLM"/>
    </source>
</evidence>
<keyword evidence="2" id="KW-1133">Transmembrane helix</keyword>
<sequence length="135" mass="14811">MNRSKFPNMLPTKSDSRRRLNATGASTGASSKAAEGASETDGFVNEQWLPPNVDESTPWKTIAIILTLFIGGTICICCAALDWIADVGQDRSDRIWAVTIIGALTIIPGGYYLYILLCILMHRNGYTMDDIRRLG</sequence>
<accession>B4LVA0</accession>